<keyword evidence="1" id="KW-0812">Transmembrane</keyword>
<dbReference type="RefSeq" id="WP_167460660.1">
    <property type="nucleotide sequence ID" value="NZ_CP046171.1"/>
</dbReference>
<feature type="transmembrane region" description="Helical" evidence="1">
    <location>
        <begin position="17"/>
        <end position="38"/>
    </location>
</feature>
<keyword evidence="1" id="KW-0472">Membrane</keyword>
<dbReference type="Proteomes" id="UP000501705">
    <property type="component" value="Chromosome"/>
</dbReference>
<protein>
    <submittedName>
        <fullName evidence="2">Uncharacterized protein</fullName>
    </submittedName>
</protein>
<organism evidence="2 3">
    <name type="scientific">Nocardia brasiliensis</name>
    <dbReference type="NCBI Taxonomy" id="37326"/>
    <lineage>
        <taxon>Bacteria</taxon>
        <taxon>Bacillati</taxon>
        <taxon>Actinomycetota</taxon>
        <taxon>Actinomycetes</taxon>
        <taxon>Mycobacteriales</taxon>
        <taxon>Nocardiaceae</taxon>
        <taxon>Nocardia</taxon>
    </lineage>
</organism>
<gene>
    <name evidence="2" type="ORF">F5X71_03605</name>
</gene>
<keyword evidence="1" id="KW-1133">Transmembrane helix</keyword>
<evidence type="ECO:0000313" key="2">
    <source>
        <dbReference type="EMBL" id="QIS01519.1"/>
    </source>
</evidence>
<name>A0A6G9XKV8_NOCBR</name>
<dbReference type="EMBL" id="CP046171">
    <property type="protein sequence ID" value="QIS01519.1"/>
    <property type="molecule type" value="Genomic_DNA"/>
</dbReference>
<proteinExistence type="predicted"/>
<reference evidence="2 3" key="1">
    <citation type="journal article" date="2019" name="ACS Chem. Biol.">
        <title>Identification and Mobilization of a Cryptic Antibiotic Biosynthesis Gene Locus from a Human-Pathogenic Nocardia Isolate.</title>
        <authorList>
            <person name="Herisse M."/>
            <person name="Ishida K."/>
            <person name="Porter J.L."/>
            <person name="Howden B."/>
            <person name="Hertweck C."/>
            <person name="Stinear T.P."/>
            <person name="Pidot S.J."/>
        </authorList>
    </citation>
    <scope>NUCLEOTIDE SEQUENCE [LARGE SCALE GENOMIC DNA]</scope>
    <source>
        <strain evidence="2 3">AUSMDU00024985</strain>
    </source>
</reference>
<evidence type="ECO:0000256" key="1">
    <source>
        <dbReference type="SAM" id="Phobius"/>
    </source>
</evidence>
<dbReference type="AlphaFoldDB" id="A0A6G9XKV8"/>
<evidence type="ECO:0000313" key="3">
    <source>
        <dbReference type="Proteomes" id="UP000501705"/>
    </source>
</evidence>
<sequence length="101" mass="10274">MAENNGAVVSLALRQRWTAGIVLLAGVVALPLALLLTVGREPGGTVATVAPRADGCVMFCEDAPKASFRDGNCAEAPPGINFTPWTCAPLSTAAAAPKAVR</sequence>
<accession>A0A6G9XKV8</accession>